<dbReference type="PANTHER" id="PTHR34387">
    <property type="entry name" value="SLR1258 PROTEIN"/>
    <property type="match status" value="1"/>
</dbReference>
<proteinExistence type="predicted"/>
<dbReference type="InterPro" id="IPR052022">
    <property type="entry name" value="26kDa_periplasmic_antigen"/>
</dbReference>
<evidence type="ECO:0000313" key="3">
    <source>
        <dbReference type="Proteomes" id="UP000614216"/>
    </source>
</evidence>
<dbReference type="PANTHER" id="PTHR34387:SF1">
    <property type="entry name" value="PERIPLASMIC IMMUNOGENIC PROTEIN"/>
    <property type="match status" value="1"/>
</dbReference>
<dbReference type="Gene3D" id="3.30.70.2970">
    <property type="entry name" value="Protein of unknown function (DUF541), domain 2"/>
    <property type="match status" value="1"/>
</dbReference>
<comment type="caution">
    <text evidence="2">The sequence shown here is derived from an EMBL/GenBank/DDBJ whole genome shotgun (WGS) entry which is preliminary data.</text>
</comment>
<evidence type="ECO:0000256" key="1">
    <source>
        <dbReference type="SAM" id="SignalP"/>
    </source>
</evidence>
<dbReference type="GO" id="GO:0006974">
    <property type="term" value="P:DNA damage response"/>
    <property type="evidence" value="ECO:0007669"/>
    <property type="project" value="TreeGrafter"/>
</dbReference>
<sequence>MKKLALIAAILVSGMTYAQQQNQQPFIKKIEVMGTAEMEVVPDEIYLRIALKEYKENAKIVNMDKLEAQLVKAVDQLGLPKENLMVDNIYGYNWDWRKKKSDDFLATKSFKLKVSNVKMVNNLIEKLDPEGINSMGVAEITHSKIKEYQNNLKLQALKTAKEKASHLLKGIGEELGGALEIHEEDYGTPQPLYERSRAYSKAAQNDSYQSDLEFKTIKIKSNIRAIFEIE</sequence>
<dbReference type="AlphaFoldDB" id="A0A937G6C7"/>
<accession>A0A937G6C7</accession>
<dbReference type="EMBL" id="JAEUGD010000066">
    <property type="protein sequence ID" value="MBL6449246.1"/>
    <property type="molecule type" value="Genomic_DNA"/>
</dbReference>
<keyword evidence="3" id="KW-1185">Reference proteome</keyword>
<dbReference type="Gene3D" id="3.30.110.170">
    <property type="entry name" value="Protein of unknown function (DUF541), domain 1"/>
    <property type="match status" value="1"/>
</dbReference>
<protein>
    <submittedName>
        <fullName evidence="2">SIMPL domain-containing protein</fullName>
    </submittedName>
</protein>
<organism evidence="2 3">
    <name type="scientific">Fulvivirga marina</name>
    <dbReference type="NCBI Taxonomy" id="2494733"/>
    <lineage>
        <taxon>Bacteria</taxon>
        <taxon>Pseudomonadati</taxon>
        <taxon>Bacteroidota</taxon>
        <taxon>Cytophagia</taxon>
        <taxon>Cytophagales</taxon>
        <taxon>Fulvivirgaceae</taxon>
        <taxon>Fulvivirga</taxon>
    </lineage>
</organism>
<keyword evidence="1" id="KW-0732">Signal</keyword>
<dbReference type="Proteomes" id="UP000614216">
    <property type="component" value="Unassembled WGS sequence"/>
</dbReference>
<dbReference type="Pfam" id="PF04402">
    <property type="entry name" value="SIMPL"/>
    <property type="match status" value="1"/>
</dbReference>
<dbReference type="InterPro" id="IPR007497">
    <property type="entry name" value="SIMPL/DUF541"/>
</dbReference>
<gene>
    <name evidence="2" type="ORF">JMN32_23250</name>
</gene>
<dbReference type="RefSeq" id="WP_202858779.1">
    <property type="nucleotide sequence ID" value="NZ_JAEUGD010000066.1"/>
</dbReference>
<feature type="chain" id="PRO_5036791415" evidence="1">
    <location>
        <begin position="19"/>
        <end position="230"/>
    </location>
</feature>
<reference evidence="2" key="1">
    <citation type="submission" date="2021-01" db="EMBL/GenBank/DDBJ databases">
        <title>Fulvivirga kasyanovii gen. nov., sp nov., a novel member of the phylum Bacteroidetes isolated from seawater in a mussel farm.</title>
        <authorList>
            <person name="Zhao L.-H."/>
            <person name="Wang Z.-J."/>
        </authorList>
    </citation>
    <scope>NUCLEOTIDE SEQUENCE</scope>
    <source>
        <strain evidence="2">29W222</strain>
    </source>
</reference>
<evidence type="ECO:0000313" key="2">
    <source>
        <dbReference type="EMBL" id="MBL6449246.1"/>
    </source>
</evidence>
<name>A0A937G6C7_9BACT</name>
<feature type="signal peptide" evidence="1">
    <location>
        <begin position="1"/>
        <end position="18"/>
    </location>
</feature>